<dbReference type="Pfam" id="PF18018">
    <property type="entry name" value="DNA_pol_D_N"/>
    <property type="match status" value="1"/>
</dbReference>
<dbReference type="PANTHER" id="PTHR10416">
    <property type="entry name" value="DNA POLYMERASE DELTA SUBUNIT 2"/>
    <property type="match status" value="1"/>
</dbReference>
<dbReference type="Gene3D" id="2.40.50.430">
    <property type="match status" value="1"/>
</dbReference>
<dbReference type="GO" id="GO:0043625">
    <property type="term" value="C:delta DNA polymerase complex"/>
    <property type="evidence" value="ECO:0007669"/>
    <property type="project" value="TreeGrafter"/>
</dbReference>
<comment type="subcellular location">
    <subcellularLocation>
        <location evidence="1">Nucleus</location>
    </subcellularLocation>
</comment>
<dbReference type="GO" id="GO:0003677">
    <property type="term" value="F:DNA binding"/>
    <property type="evidence" value="ECO:0007669"/>
    <property type="project" value="InterPro"/>
</dbReference>
<evidence type="ECO:0000256" key="4">
    <source>
        <dbReference type="ARBA" id="ARBA00023242"/>
    </source>
</evidence>
<evidence type="ECO:0000256" key="3">
    <source>
        <dbReference type="ARBA" id="ARBA00022705"/>
    </source>
</evidence>
<dbReference type="Gene3D" id="3.60.21.50">
    <property type="match status" value="1"/>
</dbReference>
<name>A0A1D2AB07_AUXPR</name>
<dbReference type="AlphaFoldDB" id="A0A1D2AB07"/>
<organism evidence="7">
    <name type="scientific">Auxenochlorella protothecoides</name>
    <name type="common">Green microalga</name>
    <name type="synonym">Chlorella protothecoides</name>
    <dbReference type="NCBI Taxonomy" id="3075"/>
    <lineage>
        <taxon>Eukaryota</taxon>
        <taxon>Viridiplantae</taxon>
        <taxon>Chlorophyta</taxon>
        <taxon>core chlorophytes</taxon>
        <taxon>Trebouxiophyceae</taxon>
        <taxon>Chlorellales</taxon>
        <taxon>Chlorellaceae</taxon>
        <taxon>Auxenochlorella</taxon>
    </lineage>
</organism>
<feature type="domain" description="DNA polymerase delta subunit OB-fold" evidence="6">
    <location>
        <begin position="58"/>
        <end position="185"/>
    </location>
</feature>
<dbReference type="CDD" id="cd07387">
    <property type="entry name" value="MPP_PolD2_C"/>
    <property type="match status" value="1"/>
</dbReference>
<dbReference type="InterPro" id="IPR040663">
    <property type="entry name" value="DNA_pol_D_N"/>
</dbReference>
<dbReference type="InterPro" id="IPR024826">
    <property type="entry name" value="DNA_pol_delta/II_ssu"/>
</dbReference>
<dbReference type="EMBL" id="GDKF01002361">
    <property type="protein sequence ID" value="JAT76261.1"/>
    <property type="molecule type" value="Transcribed_RNA"/>
</dbReference>
<dbReference type="InterPro" id="IPR007185">
    <property type="entry name" value="DNA_pol_a/d/e_bsu"/>
</dbReference>
<keyword evidence="4" id="KW-0539">Nucleus</keyword>
<comment type="similarity">
    <text evidence="2">Belongs to the DNA polymerase delta/II small subunit family.</text>
</comment>
<dbReference type="PANTHER" id="PTHR10416:SF0">
    <property type="entry name" value="DNA POLYMERASE DELTA SUBUNIT 2"/>
    <property type="match status" value="1"/>
</dbReference>
<evidence type="ECO:0000256" key="2">
    <source>
        <dbReference type="ARBA" id="ARBA00006035"/>
    </source>
</evidence>
<evidence type="ECO:0000256" key="1">
    <source>
        <dbReference type="ARBA" id="ARBA00004123"/>
    </source>
</evidence>
<evidence type="ECO:0000259" key="5">
    <source>
        <dbReference type="Pfam" id="PF04042"/>
    </source>
</evidence>
<dbReference type="GO" id="GO:0006271">
    <property type="term" value="P:DNA strand elongation involved in DNA replication"/>
    <property type="evidence" value="ECO:0007669"/>
    <property type="project" value="TreeGrafter"/>
</dbReference>
<protein>
    <recommendedName>
        <fullName evidence="8">DNA polymerase delta small subunit</fullName>
    </recommendedName>
</protein>
<dbReference type="Pfam" id="PF04042">
    <property type="entry name" value="DNA_pol_E_B"/>
    <property type="match status" value="1"/>
</dbReference>
<keyword evidence="3" id="KW-0235">DNA replication</keyword>
<gene>
    <name evidence="7" type="ORF">g.30613</name>
</gene>
<evidence type="ECO:0000259" key="6">
    <source>
        <dbReference type="Pfam" id="PF18018"/>
    </source>
</evidence>
<proteinExistence type="inferred from homology"/>
<sequence length="479" mass="51635">MTVPMEVEGPASKPSSKYDDLLTPASTLARTEPLTRATASYTLHDDRFQLQQRVYDRQFAQLYFYRLLKLRPAVSASAKRRWPSCTEVRVIDAVEDVDCVLVGTLYKEMKLKPSILDEYVKDKTTQQHLGRTRFTSPDDKLVLEDEGARIVLTGPVVPTASLVTGVVASVRGRILPSGEFCVSEICYAELGAQPVAPPPLSLHSPGSGPQVTRAPARYIALTSGLGIGDAGADPLPLQLMVDYLTGALGGREEQTLASGVVRMVIAGGLLASSAALARAGTYADARTREGALAGLRDADAALSQLAAALPLDVMPGEADPANASLPQQALHRALLPWAAAAGEGLVRASNPHEFDVEGVRFLGLSGQNVDDVVRYAELDDRTEVLEWMLRWRHMAPTSPDTLAAYPFHDRDPFVLDTCPHVFFAGNQPEFGTRMVTGEAGQRVRVVSVPAFSASPCLVLVNLDTLACHPIYFNAESMDT</sequence>
<dbReference type="InterPro" id="IPR041863">
    <property type="entry name" value="PolD2_C"/>
</dbReference>
<evidence type="ECO:0000313" key="7">
    <source>
        <dbReference type="EMBL" id="JAT76261.1"/>
    </source>
</evidence>
<evidence type="ECO:0008006" key="8">
    <source>
        <dbReference type="Google" id="ProtNLM"/>
    </source>
</evidence>
<accession>A0A1D2AB07</accession>
<reference evidence="7" key="1">
    <citation type="submission" date="2015-08" db="EMBL/GenBank/DDBJ databases">
        <authorList>
            <person name="Babu N.S."/>
            <person name="Beckwith C.J."/>
            <person name="Beseler K.G."/>
            <person name="Brison A."/>
            <person name="Carone J.V."/>
            <person name="Caskin T.P."/>
            <person name="Diamond M."/>
            <person name="Durham M.E."/>
            <person name="Foxe J.M."/>
            <person name="Go M."/>
            <person name="Henderson B.A."/>
            <person name="Jones I.B."/>
            <person name="McGettigan J.A."/>
            <person name="Micheletti S.J."/>
            <person name="Nasrallah M.E."/>
            <person name="Ortiz D."/>
            <person name="Piller C.R."/>
            <person name="Privatt S.R."/>
            <person name="Schneider S.L."/>
            <person name="Sharp S."/>
            <person name="Smith T.C."/>
            <person name="Stanton J.D."/>
            <person name="Ullery H.E."/>
            <person name="Wilson R.J."/>
            <person name="Serrano M.G."/>
            <person name="Buck G."/>
            <person name="Lee V."/>
            <person name="Wang Y."/>
            <person name="Carvalho R."/>
            <person name="Voegtly L."/>
            <person name="Shi R."/>
            <person name="Duckworth R."/>
            <person name="Johnson A."/>
            <person name="Loviza R."/>
            <person name="Walstead R."/>
            <person name="Shah Z."/>
            <person name="Kiflezghi M."/>
            <person name="Wade K."/>
            <person name="Ball S.L."/>
            <person name="Bradley K.W."/>
            <person name="Asai D.J."/>
            <person name="Bowman C.A."/>
            <person name="Russell D.A."/>
            <person name="Pope W.H."/>
            <person name="Jacobs-Sera D."/>
            <person name="Hendrix R.W."/>
            <person name="Hatfull G.F."/>
        </authorList>
    </citation>
    <scope>NUCLEOTIDE SEQUENCE</scope>
</reference>
<feature type="domain" description="DNA polymerase alpha/delta/epsilon subunit B" evidence="5">
    <location>
        <begin position="219"/>
        <end position="432"/>
    </location>
</feature>